<reference evidence="10 11" key="1">
    <citation type="journal article" date="2020" name="G3 (Bethesda)">
        <title>Draft Genome of the Common Snapping Turtle, Chelydra serpentina, a Model for Phenotypic Plasticity in Reptiles.</title>
        <authorList>
            <person name="Das D."/>
            <person name="Singh S.K."/>
            <person name="Bierstedt J."/>
            <person name="Erickson A."/>
            <person name="Galli G.L.J."/>
            <person name="Crossley D.A. 2nd"/>
            <person name="Rhen T."/>
        </authorList>
    </citation>
    <scope>NUCLEOTIDE SEQUENCE [LARGE SCALE GENOMIC DNA]</scope>
    <source>
        <strain evidence="10">KW</strain>
    </source>
</reference>
<name>A0A8T1SE27_CHESE</name>
<evidence type="ECO:0000256" key="5">
    <source>
        <dbReference type="ARBA" id="ARBA00023163"/>
    </source>
</evidence>
<organism evidence="10 11">
    <name type="scientific">Chelydra serpentina</name>
    <name type="common">Snapping turtle</name>
    <name type="synonym">Testudo serpentina</name>
    <dbReference type="NCBI Taxonomy" id="8475"/>
    <lineage>
        <taxon>Eukaryota</taxon>
        <taxon>Metazoa</taxon>
        <taxon>Chordata</taxon>
        <taxon>Craniata</taxon>
        <taxon>Vertebrata</taxon>
        <taxon>Euteleostomi</taxon>
        <taxon>Archelosauria</taxon>
        <taxon>Testudinata</taxon>
        <taxon>Testudines</taxon>
        <taxon>Cryptodira</taxon>
        <taxon>Durocryptodira</taxon>
        <taxon>Americhelydia</taxon>
        <taxon>Chelydroidea</taxon>
        <taxon>Chelydridae</taxon>
        <taxon>Chelydra</taxon>
    </lineage>
</organism>
<dbReference type="InterPro" id="IPR057520">
    <property type="entry name" value="GRHL1/CP2_C"/>
</dbReference>
<dbReference type="InterPro" id="IPR040167">
    <property type="entry name" value="TF_CP2-like"/>
</dbReference>
<sequence length="548" mass="62318">MAWALKLPLADEVIESGLVQDFDASLSGIGQELGAGAYSMSDVLALPIFKQEESSLPPDNENKILPFQYVLCAATSPAVKLHDETLTYLNQGQSYEIRMLDNRKIGELPEINGKLVKSIFRVVFHDRRLQYTEHQQLEGWRWNRPGDRILDIDIPMSVGIIDPRANPTQLNTVEFLWDPSKRTSVFIQVHCISTEFTMRKHGGEKGVPFRVQIDTFKENENGEYTEHLHSASCQIKVFKPKGADRKQKTDREKMEKRTPHEKEKYQPSYETTILTECSPWPEITYVNNAPSPGFNSSHSSFSIGEGNGSPNHQPEPPPPITDVSPTSNLMLVNLLPTTTPQEAQQWLHRNRFSTFSRLFTNFSGADLLKLTREDVIQICGPADGIRLFNALKGRPVCLVFCTKEPEKWSVGPEHRGNWKHAHGKLSGIHLSLPPSRRMVRPRLTIYVCQEPQQLRDQQKHEDGEPANSTFFVYHAIYLEELTAVELTEKIAQLFSISSRQISHIYKQGPTGIHVLISDEMIQNFQDESCFVLDTMKAETNDSYHIILK</sequence>
<feature type="region of interest" description="Disordered" evidence="8">
    <location>
        <begin position="238"/>
        <end position="268"/>
    </location>
</feature>
<feature type="domain" description="Grh/CP2 DB" evidence="9">
    <location>
        <begin position="61"/>
        <end position="300"/>
    </location>
</feature>
<dbReference type="Pfam" id="PF04516">
    <property type="entry name" value="CP2"/>
    <property type="match status" value="1"/>
</dbReference>
<evidence type="ECO:0000313" key="10">
    <source>
        <dbReference type="EMBL" id="KAG6926864.1"/>
    </source>
</evidence>
<dbReference type="AlphaFoldDB" id="A0A8T1SE27"/>
<keyword evidence="6 7" id="KW-0539">Nucleus</keyword>
<dbReference type="GO" id="GO:0001228">
    <property type="term" value="F:DNA-binding transcription activator activity, RNA polymerase II-specific"/>
    <property type="evidence" value="ECO:0007669"/>
    <property type="project" value="TreeGrafter"/>
</dbReference>
<dbReference type="InterPro" id="IPR041418">
    <property type="entry name" value="SAM_3"/>
</dbReference>
<comment type="caution">
    <text evidence="10">The sequence shown here is derived from an EMBL/GenBank/DDBJ whole genome shotgun (WGS) entry which is preliminary data.</text>
</comment>
<dbReference type="PANTHER" id="PTHR11037">
    <property type="entry name" value="TRANSCRIPTION FACTOR CP2"/>
    <property type="match status" value="1"/>
</dbReference>
<evidence type="ECO:0000256" key="3">
    <source>
        <dbReference type="ARBA" id="ARBA00023015"/>
    </source>
</evidence>
<dbReference type="GO" id="GO:0000978">
    <property type="term" value="F:RNA polymerase II cis-regulatory region sequence-specific DNA binding"/>
    <property type="evidence" value="ECO:0007669"/>
    <property type="project" value="TreeGrafter"/>
</dbReference>
<dbReference type="Gene3D" id="1.10.150.50">
    <property type="entry name" value="Transcription Factor, Ets-1"/>
    <property type="match status" value="1"/>
</dbReference>
<keyword evidence="11" id="KW-1185">Reference proteome</keyword>
<evidence type="ECO:0000256" key="2">
    <source>
        <dbReference type="ARBA" id="ARBA00010852"/>
    </source>
</evidence>
<evidence type="ECO:0000313" key="11">
    <source>
        <dbReference type="Proteomes" id="UP000765507"/>
    </source>
</evidence>
<dbReference type="SUPFAM" id="SSF47769">
    <property type="entry name" value="SAM/Pointed domain"/>
    <property type="match status" value="1"/>
</dbReference>
<keyword evidence="5" id="KW-0804">Transcription</keyword>
<evidence type="ECO:0000256" key="1">
    <source>
        <dbReference type="ARBA" id="ARBA00004123"/>
    </source>
</evidence>
<feature type="compositionally biased region" description="Basic and acidic residues" evidence="8">
    <location>
        <begin position="241"/>
        <end position="265"/>
    </location>
</feature>
<dbReference type="OrthoDB" id="9996779at2759"/>
<evidence type="ECO:0000256" key="8">
    <source>
        <dbReference type="SAM" id="MobiDB-lite"/>
    </source>
</evidence>
<keyword evidence="4 7" id="KW-0238">DNA-binding</keyword>
<dbReference type="PROSITE" id="PS51968">
    <property type="entry name" value="GRH_CP2_DB"/>
    <property type="match status" value="1"/>
</dbReference>
<evidence type="ECO:0000256" key="4">
    <source>
        <dbReference type="ARBA" id="ARBA00023125"/>
    </source>
</evidence>
<dbReference type="EMBL" id="JAHGAV010000294">
    <property type="protein sequence ID" value="KAG6926864.1"/>
    <property type="molecule type" value="Genomic_DNA"/>
</dbReference>
<dbReference type="Proteomes" id="UP000765507">
    <property type="component" value="Unassembled WGS sequence"/>
</dbReference>
<evidence type="ECO:0000256" key="7">
    <source>
        <dbReference type="PROSITE-ProRule" id="PRU01313"/>
    </source>
</evidence>
<evidence type="ECO:0000256" key="6">
    <source>
        <dbReference type="ARBA" id="ARBA00023242"/>
    </source>
</evidence>
<dbReference type="FunFam" id="1.10.150.50:FF:000022">
    <property type="entry name" value="Transcription factor CP2 like 1"/>
    <property type="match status" value="1"/>
</dbReference>
<protein>
    <submittedName>
        <fullName evidence="10">Transcription factor CP2</fullName>
    </submittedName>
</protein>
<proteinExistence type="inferred from homology"/>
<dbReference type="InterPro" id="IPR013761">
    <property type="entry name" value="SAM/pointed_sf"/>
</dbReference>
<evidence type="ECO:0000259" key="9">
    <source>
        <dbReference type="PROSITE" id="PS51968"/>
    </source>
</evidence>
<comment type="subcellular location">
    <subcellularLocation>
        <location evidence="1 7">Nucleus</location>
    </subcellularLocation>
</comment>
<dbReference type="InterPro" id="IPR007604">
    <property type="entry name" value="CP2"/>
</dbReference>
<dbReference type="PANTHER" id="PTHR11037:SF11">
    <property type="entry name" value="ALPHA-GLOBIN TRANSCRIPTION FACTOR CP2"/>
    <property type="match status" value="1"/>
</dbReference>
<gene>
    <name evidence="10" type="primary">tfcp2</name>
    <name evidence="10" type="ORF">G0U57_010981</name>
</gene>
<accession>A0A8T1SE27</accession>
<feature type="region of interest" description="Disordered" evidence="8">
    <location>
        <begin position="296"/>
        <end position="326"/>
    </location>
</feature>
<dbReference type="Pfam" id="PF25416">
    <property type="entry name" value="GRHL1_C"/>
    <property type="match status" value="1"/>
</dbReference>
<dbReference type="GO" id="GO:0005634">
    <property type="term" value="C:nucleus"/>
    <property type="evidence" value="ECO:0007669"/>
    <property type="project" value="UniProtKB-SubCell"/>
</dbReference>
<dbReference type="Pfam" id="PF18016">
    <property type="entry name" value="SAM_3"/>
    <property type="match status" value="1"/>
</dbReference>
<comment type="similarity">
    <text evidence="2">Belongs to the grh/CP2 family. CP2 subfamily.</text>
</comment>
<keyword evidence="3" id="KW-0805">Transcription regulation</keyword>